<proteinExistence type="predicted"/>
<comment type="caution">
    <text evidence="2">The sequence shown here is derived from an EMBL/GenBank/DDBJ whole genome shotgun (WGS) entry which is preliminary data.</text>
</comment>
<feature type="compositionally biased region" description="Acidic residues" evidence="1">
    <location>
        <begin position="319"/>
        <end position="331"/>
    </location>
</feature>
<evidence type="ECO:0000256" key="1">
    <source>
        <dbReference type="SAM" id="MobiDB-lite"/>
    </source>
</evidence>
<feature type="region of interest" description="Disordered" evidence="1">
    <location>
        <begin position="308"/>
        <end position="331"/>
    </location>
</feature>
<organism evidence="2 3">
    <name type="scientific">Luteimonas terrae</name>
    <dbReference type="NCBI Taxonomy" id="1530191"/>
    <lineage>
        <taxon>Bacteria</taxon>
        <taxon>Pseudomonadati</taxon>
        <taxon>Pseudomonadota</taxon>
        <taxon>Gammaproteobacteria</taxon>
        <taxon>Lysobacterales</taxon>
        <taxon>Lysobacteraceae</taxon>
        <taxon>Luteimonas</taxon>
    </lineage>
</organism>
<accession>A0A4R5U6V0</accession>
<gene>
    <name evidence="2" type="ORF">E2F49_12510</name>
</gene>
<dbReference type="AlphaFoldDB" id="A0A4R5U6V0"/>
<reference evidence="2 3" key="1">
    <citation type="submission" date="2019-03" db="EMBL/GenBank/DDBJ databases">
        <title>Luteimonas zhaokaii sp.nov., isolated from the rectal contents of Plateau pika in Yushu, Qinghai Province, China.</title>
        <authorList>
            <person name="Zhang G."/>
        </authorList>
    </citation>
    <scope>NUCLEOTIDE SEQUENCE [LARGE SCALE GENOMIC DNA]</scope>
    <source>
        <strain evidence="2 3">THG-MD21</strain>
    </source>
</reference>
<dbReference type="RefSeq" id="WP_133394208.1">
    <property type="nucleotide sequence ID" value="NZ_SMTG01000005.1"/>
</dbReference>
<keyword evidence="3" id="KW-1185">Reference proteome</keyword>
<name>A0A4R5U6V0_9GAMM</name>
<sequence length="331" mass="35398">MSTPPQSSSSGLSSAVAAFLRGVERRAAAFAQWQTGDVDTGDAALAAAMTEFAQLATGTPFPDWPRRFWAQLLAAPALRAPAVLPDDGDGLPALAGLSGGPRVTVLLRMVAGLAEHEAAAVLGVTRATYRLGLQRALPHREDGSPDPEAWRRIADAAQAAIRALPPDRLARLAGLREAALRGQVPPLRRFPLQRAPAVEAPVEVAPRARRRAPWLWPAQGLVLVAMLAALAWTWRDAWPGGGLEDDVAIRIEALPAAQAPAATYDDEVALLTDPDFDLLTETDTAAWREEPAFYAWLSTRIETPVDDRSDAHLDSVPEAADDTLETTDADL</sequence>
<dbReference type="OrthoDB" id="5966099at2"/>
<evidence type="ECO:0000313" key="2">
    <source>
        <dbReference type="EMBL" id="TDK30016.1"/>
    </source>
</evidence>
<dbReference type="EMBL" id="SMTG01000005">
    <property type="protein sequence ID" value="TDK30016.1"/>
    <property type="molecule type" value="Genomic_DNA"/>
</dbReference>
<protein>
    <recommendedName>
        <fullName evidence="4">RNA polymerase sigma factor 70 region 4 type 2 domain-containing protein</fullName>
    </recommendedName>
</protein>
<dbReference type="Proteomes" id="UP000295543">
    <property type="component" value="Unassembled WGS sequence"/>
</dbReference>
<evidence type="ECO:0008006" key="4">
    <source>
        <dbReference type="Google" id="ProtNLM"/>
    </source>
</evidence>
<evidence type="ECO:0000313" key="3">
    <source>
        <dbReference type="Proteomes" id="UP000295543"/>
    </source>
</evidence>